<evidence type="ECO:0000259" key="2">
    <source>
        <dbReference type="Pfam" id="PF26138"/>
    </source>
</evidence>
<keyword evidence="1" id="KW-0472">Membrane</keyword>
<dbReference type="AlphaFoldDB" id="A0AA38WET3"/>
<proteinExistence type="predicted"/>
<gene>
    <name evidence="3" type="ORF">OSB04_013251</name>
</gene>
<evidence type="ECO:0000256" key="1">
    <source>
        <dbReference type="SAM" id="Phobius"/>
    </source>
</evidence>
<dbReference type="Pfam" id="PF26138">
    <property type="entry name" value="DUF8040"/>
    <property type="match status" value="1"/>
</dbReference>
<evidence type="ECO:0000313" key="4">
    <source>
        <dbReference type="Proteomes" id="UP001172457"/>
    </source>
</evidence>
<feature type="transmembrane region" description="Helical" evidence="1">
    <location>
        <begin position="35"/>
        <end position="55"/>
    </location>
</feature>
<organism evidence="3 4">
    <name type="scientific">Centaurea solstitialis</name>
    <name type="common">yellow star-thistle</name>
    <dbReference type="NCBI Taxonomy" id="347529"/>
    <lineage>
        <taxon>Eukaryota</taxon>
        <taxon>Viridiplantae</taxon>
        <taxon>Streptophyta</taxon>
        <taxon>Embryophyta</taxon>
        <taxon>Tracheophyta</taxon>
        <taxon>Spermatophyta</taxon>
        <taxon>Magnoliopsida</taxon>
        <taxon>eudicotyledons</taxon>
        <taxon>Gunneridae</taxon>
        <taxon>Pentapetalae</taxon>
        <taxon>asterids</taxon>
        <taxon>campanulids</taxon>
        <taxon>Asterales</taxon>
        <taxon>Asteraceae</taxon>
        <taxon>Carduoideae</taxon>
        <taxon>Cardueae</taxon>
        <taxon>Centaureinae</taxon>
        <taxon>Centaurea</taxon>
    </lineage>
</organism>
<feature type="domain" description="DUF8040" evidence="2">
    <location>
        <begin position="82"/>
        <end position="163"/>
    </location>
</feature>
<keyword evidence="4" id="KW-1185">Reference proteome</keyword>
<keyword evidence="1" id="KW-0812">Transmembrane</keyword>
<dbReference type="EMBL" id="JARYMX010000003">
    <property type="protein sequence ID" value="KAJ9558637.1"/>
    <property type="molecule type" value="Genomic_DNA"/>
</dbReference>
<sequence>MHHIYLIICIIGQEMDRIRLTTRLRRQRRQELLEWFNDVVRVVVFIVVSLWIIMVKRQRDRRQIRHFSSNVNRSSILHRYVYESDAMSISQIRMTRLCFKKLCDMLETYGGLRTNRFISIEEQVAIFLHIVAHNVKNRVMICRFHRSGDTISRVVSRVCNAIIRLHPQLLKKPEPVPDNSTDQRWKWFKNCLGALDETYIKCKVPLEDKPRYRTRKNEIATNVLGVCSQDMQFIYVLPVSNYVHKLTNHVITHPMLQDT</sequence>
<name>A0AA38WET3_9ASTR</name>
<dbReference type="PANTHER" id="PTHR22930:SF293">
    <property type="entry name" value="PROTEIN ALP1-LIKE"/>
    <property type="match status" value="1"/>
</dbReference>
<dbReference type="PANTHER" id="PTHR22930">
    <property type="match status" value="1"/>
</dbReference>
<protein>
    <recommendedName>
        <fullName evidence="2">DUF8040 domain-containing protein</fullName>
    </recommendedName>
</protein>
<accession>A0AA38WET3</accession>
<dbReference type="InterPro" id="IPR045249">
    <property type="entry name" value="HARBI1-like"/>
</dbReference>
<comment type="caution">
    <text evidence="3">The sequence shown here is derived from an EMBL/GenBank/DDBJ whole genome shotgun (WGS) entry which is preliminary data.</text>
</comment>
<dbReference type="Proteomes" id="UP001172457">
    <property type="component" value="Chromosome 3"/>
</dbReference>
<reference evidence="3" key="1">
    <citation type="submission" date="2023-03" db="EMBL/GenBank/DDBJ databases">
        <title>Chromosome-scale reference genome and RAD-based genetic map of yellow starthistle (Centaurea solstitialis) reveal putative structural variation and QTLs associated with invader traits.</title>
        <authorList>
            <person name="Reatini B."/>
            <person name="Cang F.A."/>
            <person name="Jiang Q."/>
            <person name="Mckibben M.T.W."/>
            <person name="Barker M.S."/>
            <person name="Rieseberg L.H."/>
            <person name="Dlugosch K.M."/>
        </authorList>
    </citation>
    <scope>NUCLEOTIDE SEQUENCE</scope>
    <source>
        <strain evidence="3">CAN-66</strain>
        <tissue evidence="3">Leaf</tissue>
    </source>
</reference>
<dbReference type="InterPro" id="IPR058353">
    <property type="entry name" value="DUF8040"/>
</dbReference>
<keyword evidence="1" id="KW-1133">Transmembrane helix</keyword>
<evidence type="ECO:0000313" key="3">
    <source>
        <dbReference type="EMBL" id="KAJ9558637.1"/>
    </source>
</evidence>